<dbReference type="GO" id="GO:0016810">
    <property type="term" value="F:hydrolase activity, acting on carbon-nitrogen (but not peptide) bonds"/>
    <property type="evidence" value="ECO:0007669"/>
    <property type="project" value="InterPro"/>
</dbReference>
<comment type="caution">
    <text evidence="5">The sequence shown here is derived from an EMBL/GenBank/DDBJ whole genome shotgun (WGS) entry which is preliminary data.</text>
</comment>
<dbReference type="InterPro" id="IPR051398">
    <property type="entry name" value="Polysacch_Deacetylase"/>
</dbReference>
<gene>
    <name evidence="5" type="ORF">Dsi01nite_102260</name>
</gene>
<protein>
    <recommendedName>
        <fullName evidence="4">NodB homology domain-containing protein</fullName>
    </recommendedName>
</protein>
<dbReference type="Proteomes" id="UP000660611">
    <property type="component" value="Unassembled WGS sequence"/>
</dbReference>
<dbReference type="GO" id="GO:0016798">
    <property type="term" value="F:hydrolase activity, acting on glycosyl bonds"/>
    <property type="evidence" value="ECO:0007669"/>
    <property type="project" value="InterPro"/>
</dbReference>
<feature type="domain" description="NodB homology" evidence="4">
    <location>
        <begin position="506"/>
        <end position="724"/>
    </location>
</feature>
<evidence type="ECO:0000256" key="1">
    <source>
        <dbReference type="ARBA" id="ARBA00022729"/>
    </source>
</evidence>
<organism evidence="5 6">
    <name type="scientific">Dactylosporangium siamense</name>
    <dbReference type="NCBI Taxonomy" id="685454"/>
    <lineage>
        <taxon>Bacteria</taxon>
        <taxon>Bacillati</taxon>
        <taxon>Actinomycetota</taxon>
        <taxon>Actinomycetes</taxon>
        <taxon>Micromonosporales</taxon>
        <taxon>Micromonosporaceae</taxon>
        <taxon>Dactylosporangium</taxon>
    </lineage>
</organism>
<dbReference type="GO" id="GO:0005975">
    <property type="term" value="P:carbohydrate metabolic process"/>
    <property type="evidence" value="ECO:0007669"/>
    <property type="project" value="InterPro"/>
</dbReference>
<dbReference type="SUPFAM" id="SSF88713">
    <property type="entry name" value="Glycoside hydrolase/deacetylase"/>
    <property type="match status" value="1"/>
</dbReference>
<keyword evidence="1 3" id="KW-0732">Signal</keyword>
<keyword evidence="2" id="KW-0378">Hydrolase</keyword>
<dbReference type="InterPro" id="IPR011330">
    <property type="entry name" value="Glyco_hydro/deAcase_b/a-brl"/>
</dbReference>
<evidence type="ECO:0000256" key="2">
    <source>
        <dbReference type="ARBA" id="ARBA00022801"/>
    </source>
</evidence>
<dbReference type="RefSeq" id="WP_203853783.1">
    <property type="nucleotide sequence ID" value="NZ_BAAAVW010000038.1"/>
</dbReference>
<name>A0A919PWQ9_9ACTN</name>
<dbReference type="PANTHER" id="PTHR34216">
    <property type="match status" value="1"/>
</dbReference>
<dbReference type="Gene3D" id="2.60.120.260">
    <property type="entry name" value="Galactose-binding domain-like"/>
    <property type="match status" value="3"/>
</dbReference>
<dbReference type="PANTHER" id="PTHR34216:SF11">
    <property type="entry name" value="CHITOOLIGOSACCHARIDE DEACETYLASE"/>
    <property type="match status" value="1"/>
</dbReference>
<evidence type="ECO:0000313" key="5">
    <source>
        <dbReference type="EMBL" id="GIG52185.1"/>
    </source>
</evidence>
<dbReference type="Pfam" id="PF01522">
    <property type="entry name" value="Polysacc_deac_1"/>
    <property type="match status" value="1"/>
</dbReference>
<dbReference type="SUPFAM" id="SSF49785">
    <property type="entry name" value="Galactose-binding domain-like"/>
    <property type="match status" value="2"/>
</dbReference>
<dbReference type="Pfam" id="PF02018">
    <property type="entry name" value="CBM_4_9"/>
    <property type="match status" value="1"/>
</dbReference>
<feature type="signal peptide" evidence="3">
    <location>
        <begin position="1"/>
        <end position="27"/>
    </location>
</feature>
<keyword evidence="6" id="KW-1185">Reference proteome</keyword>
<dbReference type="InterPro" id="IPR003305">
    <property type="entry name" value="CenC_carb-bd"/>
</dbReference>
<dbReference type="EMBL" id="BONQ01000172">
    <property type="protein sequence ID" value="GIG52185.1"/>
    <property type="molecule type" value="Genomic_DNA"/>
</dbReference>
<dbReference type="CDD" id="cd10970">
    <property type="entry name" value="CE4_DAC_u1_6s"/>
    <property type="match status" value="1"/>
</dbReference>
<dbReference type="PROSITE" id="PS51677">
    <property type="entry name" value="NODB"/>
    <property type="match status" value="1"/>
</dbReference>
<evidence type="ECO:0000259" key="4">
    <source>
        <dbReference type="PROSITE" id="PS51677"/>
    </source>
</evidence>
<proteinExistence type="predicted"/>
<evidence type="ECO:0000313" key="6">
    <source>
        <dbReference type="Proteomes" id="UP000660611"/>
    </source>
</evidence>
<dbReference type="InterPro" id="IPR002509">
    <property type="entry name" value="NODB_dom"/>
</dbReference>
<sequence>MRKLLTVTSAALIGMGALFFNVPSGWAATNLIANPSVETAANATTPTAWQTGVWGTNATTFSYLNTGHSGTRSVKVQTTSYTSGDAKWYFTPVAVTPNTTYTFSDYYQATVSTSLVVQFTTTGGGFSYVELAPAPATTGTAWGQTTQTFTAPANAQSVTVFHLLANVGSLTIDDASLTAGATTPPPPTELVANPSVEVASAGNANQPDGWTSNNWGGNTAAFSYLTTGHSGSRSVKVTVTNYTDGDAKWYFTPVAVTPGLSYAFSDWYQSSVQTELIVQFTRPDNTVFYESLAVAAASSTWKKASFTVSIPAGVSKLSVFHVIAANGSLTLDDASLTVAGGTPIPNNPIANPSVETANGSVPTSWSTGNWGSNTASFGYVAEGHTGSHSVKVTVSNYTDGDAKWMHQALPLEPNKQYRFSVWYKTNTQPHVVAQFNRSNGTAAYFGMPQPLPPANAATTWQKYTDTFTVPSDAASVSVFVFLTGNGWVQTDDYSLEPYTPTGFSRPLVSLTFDDGHESNATSALPLLQARNFKSTQCYMTEAIEGVPGAPQNVQAFVNAGHEICSHTITHPFLSQIPVAQLRNELTHSQQYLQQVSGQAVRNFASPYGDYNATVIDEVKKSYRSHRSVDEGFNSKDNFDIYRIRVQNMEIDTTVAELQSWLDQAKATNTWLVLVYHRVVPTGDTDGGQYDTNQADFAQQLNALQTSGLTVKTYNDALDEVTAQL</sequence>
<dbReference type="AlphaFoldDB" id="A0A919PWQ9"/>
<reference evidence="5" key="1">
    <citation type="submission" date="2021-01" db="EMBL/GenBank/DDBJ databases">
        <title>Whole genome shotgun sequence of Dactylosporangium siamense NBRC 106093.</title>
        <authorList>
            <person name="Komaki H."/>
            <person name="Tamura T."/>
        </authorList>
    </citation>
    <scope>NUCLEOTIDE SEQUENCE</scope>
    <source>
        <strain evidence="5">NBRC 106093</strain>
    </source>
</reference>
<evidence type="ECO:0000256" key="3">
    <source>
        <dbReference type="SAM" id="SignalP"/>
    </source>
</evidence>
<dbReference type="Gene3D" id="3.20.20.370">
    <property type="entry name" value="Glycoside hydrolase/deacetylase"/>
    <property type="match status" value="1"/>
</dbReference>
<accession>A0A919PWQ9</accession>
<feature type="chain" id="PRO_5038101822" description="NodB homology domain-containing protein" evidence="3">
    <location>
        <begin position="28"/>
        <end position="724"/>
    </location>
</feature>
<dbReference type="InterPro" id="IPR008979">
    <property type="entry name" value="Galactose-bd-like_sf"/>
</dbReference>